<evidence type="ECO:0000256" key="3">
    <source>
        <dbReference type="ARBA" id="ARBA00022989"/>
    </source>
</evidence>
<evidence type="ECO:0000256" key="2">
    <source>
        <dbReference type="ARBA" id="ARBA00022692"/>
    </source>
</evidence>
<feature type="transmembrane region" description="Helical" evidence="5">
    <location>
        <begin position="250"/>
        <end position="270"/>
    </location>
</feature>
<organism evidence="7 8">
    <name type="scientific">Pseudonocardia charpentierae</name>
    <dbReference type="NCBI Taxonomy" id="3075545"/>
    <lineage>
        <taxon>Bacteria</taxon>
        <taxon>Bacillati</taxon>
        <taxon>Actinomycetota</taxon>
        <taxon>Actinomycetes</taxon>
        <taxon>Pseudonocardiales</taxon>
        <taxon>Pseudonocardiaceae</taxon>
        <taxon>Pseudonocardia</taxon>
    </lineage>
</organism>
<evidence type="ECO:0000313" key="8">
    <source>
        <dbReference type="Proteomes" id="UP001183202"/>
    </source>
</evidence>
<reference evidence="8" key="1">
    <citation type="submission" date="2023-07" db="EMBL/GenBank/DDBJ databases">
        <title>30 novel species of actinomycetes from the DSMZ collection.</title>
        <authorList>
            <person name="Nouioui I."/>
        </authorList>
    </citation>
    <scope>NUCLEOTIDE SEQUENCE [LARGE SCALE GENOMIC DNA]</scope>
    <source>
        <strain evidence="8">DSM 45834</strain>
    </source>
</reference>
<evidence type="ECO:0000256" key="1">
    <source>
        <dbReference type="ARBA" id="ARBA00004651"/>
    </source>
</evidence>
<sequence>MTDLQVSPRIRRARTAVAVAFFVNGLCFASWISRTPAVRDTLGLSSAQLGLLLLCVSVGSIAGLPLSGPIVHRLGARSAVLGGSLTVGVGLIGLGIALVLVSVPIAVPGLVLVGLGIGTWDVAMNVEGADVERRLGRPLMPRLHAGFSLGTVAGAGIGAAAAATGVPLPVQVFVVAVVAPVAMAVATRFFVLERAELDAGEPRRSNVLTAWREPRTLLVGVMVLGFAFTEGSANDWMAVAMVDGYGTSEAIGAVGFGVFVAAMTVARMFGGAALERYGRVPTLRATAVLGLAGLLLVLLGGSAPVAIAGAVLWGFGAALGFPVGMSAAADDPERAAVRVSVVSSIGYTAFLAGPPLIGLLAEHVGILRGLFVVVAALTLGLVASGASRPLPATAVGGVERR</sequence>
<feature type="transmembrane region" description="Helical" evidence="5">
    <location>
        <begin position="78"/>
        <end position="99"/>
    </location>
</feature>
<dbReference type="RefSeq" id="WP_311559709.1">
    <property type="nucleotide sequence ID" value="NZ_JAVREJ010000027.1"/>
</dbReference>
<accession>A0ABU2NGV4</accession>
<comment type="caution">
    <text evidence="7">The sequence shown here is derived from an EMBL/GenBank/DDBJ whole genome shotgun (WGS) entry which is preliminary data.</text>
</comment>
<dbReference type="InterPro" id="IPR036259">
    <property type="entry name" value="MFS_trans_sf"/>
</dbReference>
<feature type="transmembrane region" description="Helical" evidence="5">
    <location>
        <begin position="365"/>
        <end position="383"/>
    </location>
</feature>
<feature type="transmembrane region" description="Helical" evidence="5">
    <location>
        <begin position="213"/>
        <end position="230"/>
    </location>
</feature>
<feature type="transmembrane region" description="Helical" evidence="5">
    <location>
        <begin position="305"/>
        <end position="323"/>
    </location>
</feature>
<evidence type="ECO:0000313" key="7">
    <source>
        <dbReference type="EMBL" id="MDT0353193.1"/>
    </source>
</evidence>
<dbReference type="SUPFAM" id="SSF103473">
    <property type="entry name" value="MFS general substrate transporter"/>
    <property type="match status" value="1"/>
</dbReference>
<feature type="transmembrane region" description="Helical" evidence="5">
    <location>
        <begin position="145"/>
        <end position="166"/>
    </location>
</feature>
<evidence type="ECO:0000256" key="5">
    <source>
        <dbReference type="SAM" id="Phobius"/>
    </source>
</evidence>
<protein>
    <submittedName>
        <fullName evidence="7">MFS transporter</fullName>
    </submittedName>
</protein>
<comment type="subcellular location">
    <subcellularLocation>
        <location evidence="1">Cell membrane</location>
        <topology evidence="1">Multi-pass membrane protein</topology>
    </subcellularLocation>
</comment>
<feature type="transmembrane region" description="Helical" evidence="5">
    <location>
        <begin position="44"/>
        <end position="66"/>
    </location>
</feature>
<proteinExistence type="predicted"/>
<feature type="domain" description="Major facilitator superfamily (MFS) profile" evidence="6">
    <location>
        <begin position="13"/>
        <end position="387"/>
    </location>
</feature>
<feature type="transmembrane region" description="Helical" evidence="5">
    <location>
        <begin position="282"/>
        <end position="299"/>
    </location>
</feature>
<dbReference type="CDD" id="cd17393">
    <property type="entry name" value="MFS_MosC_like"/>
    <property type="match status" value="1"/>
</dbReference>
<feature type="transmembrane region" description="Helical" evidence="5">
    <location>
        <begin position="105"/>
        <end position="124"/>
    </location>
</feature>
<dbReference type="Pfam" id="PF07690">
    <property type="entry name" value="MFS_1"/>
    <property type="match status" value="2"/>
</dbReference>
<dbReference type="PANTHER" id="PTHR23514">
    <property type="entry name" value="BYPASS OF STOP CODON PROTEIN 6"/>
    <property type="match status" value="1"/>
</dbReference>
<keyword evidence="4 5" id="KW-0472">Membrane</keyword>
<evidence type="ECO:0000259" key="6">
    <source>
        <dbReference type="PROSITE" id="PS50850"/>
    </source>
</evidence>
<feature type="transmembrane region" description="Helical" evidence="5">
    <location>
        <begin position="172"/>
        <end position="192"/>
    </location>
</feature>
<keyword evidence="8" id="KW-1185">Reference proteome</keyword>
<dbReference type="EMBL" id="JAVREJ010000027">
    <property type="protein sequence ID" value="MDT0353193.1"/>
    <property type="molecule type" value="Genomic_DNA"/>
</dbReference>
<dbReference type="InterPro" id="IPR011701">
    <property type="entry name" value="MFS"/>
</dbReference>
<evidence type="ECO:0000256" key="4">
    <source>
        <dbReference type="ARBA" id="ARBA00023136"/>
    </source>
</evidence>
<dbReference type="Proteomes" id="UP001183202">
    <property type="component" value="Unassembled WGS sequence"/>
</dbReference>
<feature type="transmembrane region" description="Helical" evidence="5">
    <location>
        <begin position="335"/>
        <end position="353"/>
    </location>
</feature>
<feature type="transmembrane region" description="Helical" evidence="5">
    <location>
        <begin position="12"/>
        <end position="32"/>
    </location>
</feature>
<dbReference type="Gene3D" id="1.20.1250.20">
    <property type="entry name" value="MFS general substrate transporter like domains"/>
    <property type="match status" value="1"/>
</dbReference>
<dbReference type="InterPro" id="IPR020846">
    <property type="entry name" value="MFS_dom"/>
</dbReference>
<dbReference type="PROSITE" id="PS50850">
    <property type="entry name" value="MFS"/>
    <property type="match status" value="1"/>
</dbReference>
<dbReference type="PANTHER" id="PTHR23514:SF13">
    <property type="entry name" value="INNER MEMBRANE PROTEIN YBJJ"/>
    <property type="match status" value="1"/>
</dbReference>
<gene>
    <name evidence="7" type="ORF">RM445_27140</name>
</gene>
<dbReference type="InterPro" id="IPR051788">
    <property type="entry name" value="MFS_Transporter"/>
</dbReference>
<keyword evidence="2 5" id="KW-0812">Transmembrane</keyword>
<name>A0ABU2NGV4_9PSEU</name>
<keyword evidence="3 5" id="KW-1133">Transmembrane helix</keyword>